<dbReference type="STRING" id="429009.Adeg_0512"/>
<organism evidence="2 3">
    <name type="scientific">Ammonifex degensii (strain DSM 10501 / KC4)</name>
    <dbReference type="NCBI Taxonomy" id="429009"/>
    <lineage>
        <taxon>Bacteria</taxon>
        <taxon>Bacillati</taxon>
        <taxon>Bacillota</taxon>
        <taxon>Clostridia</taxon>
        <taxon>Thermoanaerobacterales</taxon>
        <taxon>Thermoanaerobacteraceae</taxon>
        <taxon>Ammonifex</taxon>
    </lineage>
</organism>
<dbReference type="CDD" id="cd03801">
    <property type="entry name" value="GT4_PimA-like"/>
    <property type="match status" value="1"/>
</dbReference>
<dbReference type="Pfam" id="PF13692">
    <property type="entry name" value="Glyco_trans_1_4"/>
    <property type="match status" value="1"/>
</dbReference>
<accession>C9RBN5</accession>
<dbReference type="PANTHER" id="PTHR12526">
    <property type="entry name" value="GLYCOSYLTRANSFERASE"/>
    <property type="match status" value="1"/>
</dbReference>
<feature type="domain" description="Glycosyltransferase subfamily 4-like N-terminal" evidence="1">
    <location>
        <begin position="35"/>
        <end position="92"/>
    </location>
</feature>
<dbReference type="Proteomes" id="UP000002620">
    <property type="component" value="Chromosome"/>
</dbReference>
<proteinExistence type="predicted"/>
<gene>
    <name evidence="2" type="ordered locus">Adeg_0512</name>
</gene>
<dbReference type="eggNOG" id="COG0438">
    <property type="taxonomic scope" value="Bacteria"/>
</dbReference>
<dbReference type="OrthoDB" id="9811902at2"/>
<dbReference type="Gene3D" id="3.40.50.2000">
    <property type="entry name" value="Glycogen Phosphorylase B"/>
    <property type="match status" value="2"/>
</dbReference>
<evidence type="ECO:0000259" key="1">
    <source>
        <dbReference type="Pfam" id="PF13439"/>
    </source>
</evidence>
<reference evidence="2 3" key="1">
    <citation type="submission" date="2009-10" db="EMBL/GenBank/DDBJ databases">
        <title>Complete sequence of chromosome of Ammonifex degensii KC4.</title>
        <authorList>
            <consortium name="US DOE Joint Genome Institute"/>
            <person name="Kerfeld C."/>
            <person name="Goodner B."/>
            <person name="Huber H."/>
            <person name="Stetter K."/>
            <person name="Lucas S."/>
            <person name="Copeland A."/>
            <person name="Lapidus A."/>
            <person name="Glavina del Rio T."/>
            <person name="Dalin E."/>
            <person name="Tice H."/>
            <person name="Bruce D."/>
            <person name="Goodwin L."/>
            <person name="Pitluck S."/>
            <person name="Saunders E."/>
            <person name="Brettin T."/>
            <person name="Detter J.C."/>
            <person name="Han C."/>
            <person name="Larimer F."/>
            <person name="Land M."/>
            <person name="Hauser L."/>
            <person name="Kyrpides N."/>
            <person name="Ovchinnikova G."/>
            <person name="Richardson P."/>
        </authorList>
    </citation>
    <scope>NUCLEOTIDE SEQUENCE [LARGE SCALE GENOMIC DNA]</scope>
    <source>
        <strain evidence="3">DSM 10501 / KC4</strain>
    </source>
</reference>
<dbReference type="RefSeq" id="WP_015738540.1">
    <property type="nucleotide sequence ID" value="NC_013385.1"/>
</dbReference>
<dbReference type="HOGENOM" id="CLU_028014_0_0_9"/>
<protein>
    <submittedName>
        <fullName evidence="2">Glycosyl transferase group 1</fullName>
    </submittedName>
</protein>
<dbReference type="SUPFAM" id="SSF53756">
    <property type="entry name" value="UDP-Glycosyltransferase/glycogen phosphorylase"/>
    <property type="match status" value="1"/>
</dbReference>
<name>C9RBN5_AMMDK</name>
<dbReference type="KEGG" id="adg:Adeg_0512"/>
<keyword evidence="3" id="KW-1185">Reference proteome</keyword>
<sequence>MAGYLRHCSSCRQVADLTDVVSLLHRRMLRFAPSWSAKVFGRVEARRLAFWEKRVARLVDLVLLVSPVDAAELARMTPRARIAVLPNGVDLDYFRPLPDPGKPVLIFWGHLRYPPNADGIVWFCREIFPKVREVLPDAELLVAGKAPPPEVVALGNLPGVKVVGYVPDLRPYLAQASLVVVPLRFGTGIRNKVLEALAAGRAIVSTPLGCEGLEVRPGVHLEVADDPQSFADAVINLLRSPTRRAYLAANGRKLVEQLYNWGTIGRKLRALIEN</sequence>
<dbReference type="GO" id="GO:0016757">
    <property type="term" value="F:glycosyltransferase activity"/>
    <property type="evidence" value="ECO:0007669"/>
    <property type="project" value="TreeGrafter"/>
</dbReference>
<dbReference type="AlphaFoldDB" id="C9RBN5"/>
<dbReference type="InterPro" id="IPR028098">
    <property type="entry name" value="Glyco_trans_4-like_N"/>
</dbReference>
<dbReference type="EMBL" id="CP001785">
    <property type="protein sequence ID" value="ACX51662.1"/>
    <property type="molecule type" value="Genomic_DNA"/>
</dbReference>
<dbReference type="PANTHER" id="PTHR12526:SF600">
    <property type="entry name" value="GLYCOSYL TRANSFERASE GROUP 1"/>
    <property type="match status" value="1"/>
</dbReference>
<keyword evidence="2" id="KW-0808">Transferase</keyword>
<evidence type="ECO:0000313" key="2">
    <source>
        <dbReference type="EMBL" id="ACX51662.1"/>
    </source>
</evidence>
<dbReference type="CAZy" id="GT4">
    <property type="family name" value="Glycosyltransferase Family 4"/>
</dbReference>
<evidence type="ECO:0000313" key="3">
    <source>
        <dbReference type="Proteomes" id="UP000002620"/>
    </source>
</evidence>
<dbReference type="Pfam" id="PF13439">
    <property type="entry name" value="Glyco_transf_4"/>
    <property type="match status" value="1"/>
</dbReference>